<dbReference type="AlphaFoldDB" id="A0A381XER8"/>
<dbReference type="Gene3D" id="3.40.630.40">
    <property type="entry name" value="Zn-dependent exopeptidases"/>
    <property type="match status" value="1"/>
</dbReference>
<evidence type="ECO:0008006" key="2">
    <source>
        <dbReference type="Google" id="ProtNLM"/>
    </source>
</evidence>
<organism evidence="1">
    <name type="scientific">marine metagenome</name>
    <dbReference type="NCBI Taxonomy" id="408172"/>
    <lineage>
        <taxon>unclassified sequences</taxon>
        <taxon>metagenomes</taxon>
        <taxon>ecological metagenomes</taxon>
    </lineage>
</organism>
<proteinExistence type="predicted"/>
<dbReference type="PIRSF" id="PIRSF029730">
    <property type="entry name" value="UCP029730"/>
    <property type="match status" value="1"/>
</dbReference>
<dbReference type="SUPFAM" id="SSF53187">
    <property type="entry name" value="Zn-dependent exopeptidases"/>
    <property type="match status" value="1"/>
</dbReference>
<protein>
    <recommendedName>
        <fullName evidence="2">N-formylglutamate amidohydrolase</fullName>
    </recommendedName>
</protein>
<gene>
    <name evidence="1" type="ORF">METZ01_LOCUS115886</name>
</gene>
<dbReference type="InterPro" id="IPR011227">
    <property type="entry name" value="UCP029730"/>
</dbReference>
<dbReference type="Pfam" id="PF05013">
    <property type="entry name" value="FGase"/>
    <property type="match status" value="1"/>
</dbReference>
<sequence>MGLLNLTEPYPFNIINKNGRAPILLICDHASKVVPSNLNNLGLDQNTLAKHIGWDIGAAKITHGLSNSLDAVAVLAGFSRLVVDTNRHPGNPNSIPEASDGIIIPGNKGLSEALKTLRMKEYFWPYHQKISDEISRLWSRGKPPVLFSVHTFTPSMNGEDRPWHIGVLWNRDPRIAKPLIINLRKHPDNLIIGDNFPYSGSQFAYSLDVHAGATGLSHCAVEIRQDLANTEERVSYWVNLLSDTMSKIIKRSNIHLVEIH</sequence>
<reference evidence="1" key="1">
    <citation type="submission" date="2018-05" db="EMBL/GenBank/DDBJ databases">
        <authorList>
            <person name="Lanie J.A."/>
            <person name="Ng W.-L."/>
            <person name="Kazmierczak K.M."/>
            <person name="Andrzejewski T.M."/>
            <person name="Davidsen T.M."/>
            <person name="Wayne K.J."/>
            <person name="Tettelin H."/>
            <person name="Glass J.I."/>
            <person name="Rusch D."/>
            <person name="Podicherti R."/>
            <person name="Tsui H.-C.T."/>
            <person name="Winkler M.E."/>
        </authorList>
    </citation>
    <scope>NUCLEOTIDE SEQUENCE</scope>
</reference>
<evidence type="ECO:0000313" key="1">
    <source>
        <dbReference type="EMBL" id="SVA63032.1"/>
    </source>
</evidence>
<name>A0A381XER8_9ZZZZ</name>
<accession>A0A381XER8</accession>
<dbReference type="EMBL" id="UINC01014855">
    <property type="protein sequence ID" value="SVA63032.1"/>
    <property type="molecule type" value="Genomic_DNA"/>
</dbReference>
<dbReference type="InterPro" id="IPR007709">
    <property type="entry name" value="N-FG_amidohydro"/>
</dbReference>